<dbReference type="InParanoid" id="A0A0H2RYQ3"/>
<feature type="compositionally biased region" description="Basic residues" evidence="5">
    <location>
        <begin position="471"/>
        <end position="480"/>
    </location>
</feature>
<evidence type="ECO:0000256" key="4">
    <source>
        <dbReference type="ARBA" id="ARBA00023242"/>
    </source>
</evidence>
<dbReference type="GO" id="GO:0005634">
    <property type="term" value="C:nucleus"/>
    <property type="evidence" value="ECO:0007669"/>
    <property type="project" value="UniProtKB-SubCell"/>
</dbReference>
<evidence type="ECO:0000313" key="7">
    <source>
        <dbReference type="EMBL" id="KLO16884.1"/>
    </source>
</evidence>
<feature type="compositionally biased region" description="Pro residues" evidence="5">
    <location>
        <begin position="109"/>
        <end position="123"/>
    </location>
</feature>
<dbReference type="InterPro" id="IPR018866">
    <property type="entry name" value="Znf-4CXXC_R1"/>
</dbReference>
<keyword evidence="8" id="KW-1185">Reference proteome</keyword>
<feature type="compositionally biased region" description="Polar residues" evidence="5">
    <location>
        <begin position="72"/>
        <end position="83"/>
    </location>
</feature>
<accession>A0A0H2RYQ3</accession>
<name>A0A0H2RYQ3_9AGAM</name>
<dbReference type="STRING" id="27342.A0A0H2RYQ3"/>
<evidence type="ECO:0000256" key="3">
    <source>
        <dbReference type="ARBA" id="ARBA00023163"/>
    </source>
</evidence>
<evidence type="ECO:0000259" key="6">
    <source>
        <dbReference type="Pfam" id="PF10497"/>
    </source>
</evidence>
<gene>
    <name evidence="7" type="ORF">SCHPADRAFT_994842</name>
</gene>
<keyword evidence="4" id="KW-0539">Nucleus</keyword>
<feature type="domain" description="Zinc-finger" evidence="6">
    <location>
        <begin position="242"/>
        <end position="314"/>
    </location>
</feature>
<feature type="compositionally biased region" description="Polar residues" evidence="5">
    <location>
        <begin position="137"/>
        <end position="156"/>
    </location>
</feature>
<feature type="region of interest" description="Disordered" evidence="5">
    <location>
        <begin position="468"/>
        <end position="507"/>
    </location>
</feature>
<feature type="region of interest" description="Disordered" evidence="5">
    <location>
        <begin position="339"/>
        <end position="371"/>
    </location>
</feature>
<comment type="subcellular location">
    <subcellularLocation>
        <location evidence="1">Nucleus</location>
    </subcellularLocation>
</comment>
<sequence>MAYSELANWDGSLTNAIEQQRRYKAATSRSNKETAAATPISEEIHHADSPSSSTSVQIVDDLLEAPSEDQVPASSTLSVSNSLADELFPEAKIFHRDNDSRACPQQDPQNPPPIPPTPPPDPVVTPKKKKRGRTPTMRDSTPVNVDSVTVSRSQNPDPQPRYYASSLEAFIELPRIEGSSSKDSYRSLDQWYADGRCKAFFGESEVHCQSTSSLVKEEPVEPEEEAPSETESYLELVVLDAYCHHCRRKNRYAKMKCTNLLEDGDICSMEFCHMCIYQRYPEITFEPFCRTFVCPRCLDKCNCNLCCEKRGHKYWKTPSTSRPPSGYLFLSELGRRQQEAAQQAEKRKRSRQGPGPSTKRAKSRAPEKPIIGSEAQQWISSHLDEYAPSRSRVLRPRIFVGEWVREWGEMASIPASVSMVCVDIPTASSSDPAGKGKGRAIEPLARVYIGDREAMSKPFVSMDEVKDIAQKSRRPRKPSAKVRGDFEIADDKPRKRRRGPGKAKKPIPEFTINHQEHVADHLGISDSFHGPLQSPEHDSKAYPMWGEDMDDLGPGFEWERSNVFLPPVSPLKGLDDPTSFDEQYRAAFEQYSILPSAPQHDPLIGHGFDPGVYDLDRHSHFNDLDFTHGLQPSSINPTLGHVPETIDPALLPLSLPSPKASRFDIHSPTLVPQSHLPIDSNFLSGPSGGSFSSEILPVDSRTTSLCPSSPKSTTLSYQQIECAIRNALKATFH</sequence>
<dbReference type="Pfam" id="PF10497">
    <property type="entry name" value="zf-4CXXC_R1"/>
    <property type="match status" value="1"/>
</dbReference>
<feature type="region of interest" description="Disordered" evidence="5">
    <location>
        <begin position="23"/>
        <end position="159"/>
    </location>
</feature>
<keyword evidence="3" id="KW-0804">Transcription</keyword>
<feature type="compositionally biased region" description="Basic residues" evidence="5">
    <location>
        <begin position="494"/>
        <end position="505"/>
    </location>
</feature>
<feature type="compositionally biased region" description="Basic and acidic residues" evidence="5">
    <location>
        <begin position="482"/>
        <end position="493"/>
    </location>
</feature>
<reference evidence="7 8" key="1">
    <citation type="submission" date="2015-04" db="EMBL/GenBank/DDBJ databases">
        <title>Complete genome sequence of Schizopora paradoxa KUC8140, a cosmopolitan wood degrader in East Asia.</title>
        <authorList>
            <consortium name="DOE Joint Genome Institute"/>
            <person name="Min B."/>
            <person name="Park H."/>
            <person name="Jang Y."/>
            <person name="Kim J.-J."/>
            <person name="Kim K.H."/>
            <person name="Pangilinan J."/>
            <person name="Lipzen A."/>
            <person name="Riley R."/>
            <person name="Grigoriev I.V."/>
            <person name="Spatafora J.W."/>
            <person name="Choi I.-G."/>
        </authorList>
    </citation>
    <scope>NUCLEOTIDE SEQUENCE [LARGE SCALE GENOMIC DNA]</scope>
    <source>
        <strain evidence="7 8">KUC8140</strain>
    </source>
</reference>
<evidence type="ECO:0000256" key="1">
    <source>
        <dbReference type="ARBA" id="ARBA00004123"/>
    </source>
</evidence>
<evidence type="ECO:0000256" key="2">
    <source>
        <dbReference type="ARBA" id="ARBA00023015"/>
    </source>
</evidence>
<proteinExistence type="predicted"/>
<keyword evidence="2" id="KW-0805">Transcription regulation</keyword>
<evidence type="ECO:0000256" key="5">
    <source>
        <dbReference type="SAM" id="MobiDB-lite"/>
    </source>
</evidence>
<dbReference type="EMBL" id="KQ085911">
    <property type="protein sequence ID" value="KLO16884.1"/>
    <property type="molecule type" value="Genomic_DNA"/>
</dbReference>
<protein>
    <recommendedName>
        <fullName evidence="6">Zinc-finger domain-containing protein</fullName>
    </recommendedName>
</protein>
<organism evidence="7 8">
    <name type="scientific">Schizopora paradoxa</name>
    <dbReference type="NCBI Taxonomy" id="27342"/>
    <lineage>
        <taxon>Eukaryota</taxon>
        <taxon>Fungi</taxon>
        <taxon>Dikarya</taxon>
        <taxon>Basidiomycota</taxon>
        <taxon>Agaricomycotina</taxon>
        <taxon>Agaricomycetes</taxon>
        <taxon>Hymenochaetales</taxon>
        <taxon>Schizoporaceae</taxon>
        <taxon>Schizopora</taxon>
    </lineage>
</organism>
<dbReference type="OrthoDB" id="298344at2759"/>
<dbReference type="Proteomes" id="UP000053477">
    <property type="component" value="Unassembled WGS sequence"/>
</dbReference>
<evidence type="ECO:0000313" key="8">
    <source>
        <dbReference type="Proteomes" id="UP000053477"/>
    </source>
</evidence>
<dbReference type="AlphaFoldDB" id="A0A0H2RYQ3"/>